<protein>
    <submittedName>
        <fullName evidence="1">Uncharacterized protein</fullName>
    </submittedName>
</protein>
<evidence type="ECO:0000313" key="1">
    <source>
        <dbReference type="EMBL" id="JAD67178.1"/>
    </source>
</evidence>
<dbReference type="AlphaFoldDB" id="A0A0A9BY95"/>
<name>A0A0A9BY95_ARUDO</name>
<proteinExistence type="predicted"/>
<organism evidence="1">
    <name type="scientific">Arundo donax</name>
    <name type="common">Giant reed</name>
    <name type="synonym">Donax arundinaceus</name>
    <dbReference type="NCBI Taxonomy" id="35708"/>
    <lineage>
        <taxon>Eukaryota</taxon>
        <taxon>Viridiplantae</taxon>
        <taxon>Streptophyta</taxon>
        <taxon>Embryophyta</taxon>
        <taxon>Tracheophyta</taxon>
        <taxon>Spermatophyta</taxon>
        <taxon>Magnoliopsida</taxon>
        <taxon>Liliopsida</taxon>
        <taxon>Poales</taxon>
        <taxon>Poaceae</taxon>
        <taxon>PACMAD clade</taxon>
        <taxon>Arundinoideae</taxon>
        <taxon>Arundineae</taxon>
        <taxon>Arundo</taxon>
    </lineage>
</organism>
<dbReference type="EMBL" id="GBRH01230717">
    <property type="protein sequence ID" value="JAD67178.1"/>
    <property type="molecule type" value="Transcribed_RNA"/>
</dbReference>
<reference evidence="1" key="2">
    <citation type="journal article" date="2015" name="Data Brief">
        <title>Shoot transcriptome of the giant reed, Arundo donax.</title>
        <authorList>
            <person name="Barrero R.A."/>
            <person name="Guerrero F.D."/>
            <person name="Moolhuijzen P."/>
            <person name="Goolsby J.A."/>
            <person name="Tidwell J."/>
            <person name="Bellgard S.E."/>
            <person name="Bellgard M.I."/>
        </authorList>
    </citation>
    <scope>NUCLEOTIDE SEQUENCE</scope>
    <source>
        <tissue evidence="1">Shoot tissue taken approximately 20 cm above the soil surface</tissue>
    </source>
</reference>
<sequence>MVKFMSANIIDHTWLRFMEYPLDDCCSGLSKCIILV</sequence>
<accession>A0A0A9BY95</accession>
<reference evidence="1" key="1">
    <citation type="submission" date="2014-09" db="EMBL/GenBank/DDBJ databases">
        <authorList>
            <person name="Magalhaes I.L.F."/>
            <person name="Oliveira U."/>
            <person name="Santos F.R."/>
            <person name="Vidigal T.H.D.A."/>
            <person name="Brescovit A.D."/>
            <person name="Santos A.J."/>
        </authorList>
    </citation>
    <scope>NUCLEOTIDE SEQUENCE</scope>
    <source>
        <tissue evidence="1">Shoot tissue taken approximately 20 cm above the soil surface</tissue>
    </source>
</reference>